<dbReference type="Proteomes" id="UP000250275">
    <property type="component" value="Unassembled WGS sequence"/>
</dbReference>
<feature type="region of interest" description="Disordered" evidence="2">
    <location>
        <begin position="123"/>
        <end position="144"/>
    </location>
</feature>
<protein>
    <recommendedName>
        <fullName evidence="5">Protein fantom</fullName>
    </recommendedName>
</protein>
<gene>
    <name evidence="3" type="ORF">WN48_07016</name>
</gene>
<dbReference type="GO" id="GO:0035869">
    <property type="term" value="C:ciliary transition zone"/>
    <property type="evidence" value="ECO:0007669"/>
    <property type="project" value="TreeGrafter"/>
</dbReference>
<keyword evidence="4" id="KW-1185">Reference proteome</keyword>
<dbReference type="GO" id="GO:1905515">
    <property type="term" value="P:non-motile cilium assembly"/>
    <property type="evidence" value="ECO:0007669"/>
    <property type="project" value="TreeGrafter"/>
</dbReference>
<feature type="non-terminal residue" evidence="3">
    <location>
        <position position="465"/>
    </location>
</feature>
<evidence type="ECO:0000313" key="3">
    <source>
        <dbReference type="EMBL" id="OAD62664.1"/>
    </source>
</evidence>
<keyword evidence="1" id="KW-0175">Coiled coil</keyword>
<dbReference type="InterPro" id="IPR031139">
    <property type="entry name" value="RPGRIP1_fam"/>
</dbReference>
<dbReference type="AlphaFoldDB" id="A0A310SY30"/>
<accession>A0A310SY30</accession>
<evidence type="ECO:0008006" key="5">
    <source>
        <dbReference type="Google" id="ProtNLM"/>
    </source>
</evidence>
<sequence>MADDPNRDILPVKEGSSAETFRSSIDPRERHIVFKLDRYQLEDKYLRLLEEANNLKKLTNCQEDKIKRLATKLMRVTANPRTCAVALDVYEDKNKIIALELENCKLKDKISVLRNQLLSHTIAGRSSSRSRNPQARPSSGRMNNETITTELLTEKKRVVDIDEQMLKAKDSQLSLREKDERIKDLMSEMKILQQHNNELLELSVKYGEVELENKELKKKVTKQLQDQETLKTAFNTEQANIMALQASNEQLLGKLEELQKNIDGLTVQLTTEKQETSKATQISTKQADTKIPITADKHELYNDTATQVEMTNKRCEIFENMTEQNVSTKTDQCKKCCVSLSLENVTHAKRNTAELIDRSMQTEQEAKVDTVETEDRKIMTPVKEKSRNEESQIITQNVGSTMVTENYLTPEKMLKLLEQAQINPPVNATKFTQKNMVSVDYNGIMDQNQRHRQVVSLEKLLFGDS</sequence>
<evidence type="ECO:0000256" key="2">
    <source>
        <dbReference type="SAM" id="MobiDB-lite"/>
    </source>
</evidence>
<dbReference type="PANTHER" id="PTHR14240:SF1">
    <property type="entry name" value="PROTEIN FANTOM-RELATED"/>
    <property type="match status" value="1"/>
</dbReference>
<dbReference type="EMBL" id="KQ759828">
    <property type="protein sequence ID" value="OAD62664.1"/>
    <property type="molecule type" value="Genomic_DNA"/>
</dbReference>
<proteinExistence type="predicted"/>
<evidence type="ECO:0000313" key="4">
    <source>
        <dbReference type="Proteomes" id="UP000250275"/>
    </source>
</evidence>
<reference evidence="3 4" key="1">
    <citation type="submission" date="2015-07" db="EMBL/GenBank/DDBJ databases">
        <title>The genome of Eufriesea mexicana.</title>
        <authorList>
            <person name="Pan H."/>
            <person name="Kapheim K."/>
        </authorList>
    </citation>
    <scope>NUCLEOTIDE SEQUENCE [LARGE SCALE GENOMIC DNA]</scope>
    <source>
        <strain evidence="3">0111107269</strain>
        <tissue evidence="3">Whole body</tissue>
    </source>
</reference>
<organism evidence="3 4">
    <name type="scientific">Eufriesea mexicana</name>
    <dbReference type="NCBI Taxonomy" id="516756"/>
    <lineage>
        <taxon>Eukaryota</taxon>
        <taxon>Metazoa</taxon>
        <taxon>Ecdysozoa</taxon>
        <taxon>Arthropoda</taxon>
        <taxon>Hexapoda</taxon>
        <taxon>Insecta</taxon>
        <taxon>Pterygota</taxon>
        <taxon>Neoptera</taxon>
        <taxon>Endopterygota</taxon>
        <taxon>Hymenoptera</taxon>
        <taxon>Apocrita</taxon>
        <taxon>Aculeata</taxon>
        <taxon>Apoidea</taxon>
        <taxon>Anthophila</taxon>
        <taxon>Apidae</taxon>
        <taxon>Eufriesea</taxon>
    </lineage>
</organism>
<dbReference type="PANTHER" id="PTHR14240">
    <property type="entry name" value="RETINITIS PIGMENTOSA GTPASE REGULATOR-INTERACTING PROTEIN"/>
    <property type="match status" value="1"/>
</dbReference>
<dbReference type="OrthoDB" id="2133912at2759"/>
<evidence type="ECO:0000256" key="1">
    <source>
        <dbReference type="SAM" id="Coils"/>
    </source>
</evidence>
<feature type="coiled-coil region" evidence="1">
    <location>
        <begin position="175"/>
        <end position="275"/>
    </location>
</feature>
<name>A0A310SY30_9HYME</name>